<keyword evidence="2 4" id="KW-0378">Hydrolase</keyword>
<comment type="similarity">
    <text evidence="1 4">Belongs to the glycosyl hydrolase 26 family.</text>
</comment>
<keyword evidence="7" id="KW-1185">Reference proteome</keyword>
<dbReference type="Gene3D" id="3.20.20.80">
    <property type="entry name" value="Glycosidases"/>
    <property type="match status" value="1"/>
</dbReference>
<dbReference type="Pfam" id="PF02156">
    <property type="entry name" value="Glyco_hydro_26"/>
    <property type="match status" value="1"/>
</dbReference>
<protein>
    <submittedName>
        <fullName evidence="6">Glycoside hydrolase family 26 protein</fullName>
    </submittedName>
</protein>
<evidence type="ECO:0000256" key="3">
    <source>
        <dbReference type="ARBA" id="ARBA00023295"/>
    </source>
</evidence>
<dbReference type="PANTHER" id="PTHR40079">
    <property type="entry name" value="MANNAN ENDO-1,4-BETA-MANNOSIDASE E-RELATED"/>
    <property type="match status" value="1"/>
</dbReference>
<evidence type="ECO:0000313" key="6">
    <source>
        <dbReference type="EMBL" id="MFD0793631.1"/>
    </source>
</evidence>
<evidence type="ECO:0000256" key="1">
    <source>
        <dbReference type="ARBA" id="ARBA00007754"/>
    </source>
</evidence>
<dbReference type="RefSeq" id="WP_377113711.1">
    <property type="nucleotide sequence ID" value="NZ_JBHTHZ010000005.1"/>
</dbReference>
<proteinExistence type="inferred from homology"/>
<dbReference type="PRINTS" id="PR00739">
    <property type="entry name" value="GLHYDRLASE26"/>
</dbReference>
<comment type="caution">
    <text evidence="6">The sequence shown here is derived from an EMBL/GenBank/DDBJ whole genome shotgun (WGS) entry which is preliminary data.</text>
</comment>
<sequence>MKKKYFPLISFAAGLVLLLMVRCGKDGGNSIPDRPAKPDEQEEEVVIPNTPFKTLRYLYGISGKQTLSGIHNREPNATPAAWTNKVFSVTGKYPALWSGDFLFQADNINNRQLMIDEAVNQYKKGALVNIMWHSCNPALAEPCGFDENGVKSKLSDAQWTDLLTDGTEINTKWKNLVDEVCVYLQQLKDKNVEVLWRPYHEMNQGAFWWGGRPGANGTRKLYQQLHDYMVKTKGLTNLVWIWDIQDFGSLESDATTYNPGGDYWDIAALDVYDGSGYTTAKYNTMLAAAKGKPIAIGECDKLPTASQLSAQPKWTFFMSWSELTFSANTDAQVKALYSASNVLNLDKMPGW</sequence>
<name>A0ABW3ARE2_9SPHI</name>
<dbReference type="InterPro" id="IPR000805">
    <property type="entry name" value="Glyco_hydro_26"/>
</dbReference>
<dbReference type="EMBL" id="JBHTHZ010000005">
    <property type="protein sequence ID" value="MFD0793631.1"/>
    <property type="molecule type" value="Genomic_DNA"/>
</dbReference>
<dbReference type="SUPFAM" id="SSF51445">
    <property type="entry name" value="(Trans)glycosidases"/>
    <property type="match status" value="1"/>
</dbReference>
<keyword evidence="3 4" id="KW-0326">Glycosidase</keyword>
<evidence type="ECO:0000259" key="5">
    <source>
        <dbReference type="PROSITE" id="PS51764"/>
    </source>
</evidence>
<accession>A0ABW3ARE2</accession>
<evidence type="ECO:0000256" key="4">
    <source>
        <dbReference type="PROSITE-ProRule" id="PRU01100"/>
    </source>
</evidence>
<dbReference type="PANTHER" id="PTHR40079:SF4">
    <property type="entry name" value="GH26 DOMAIN-CONTAINING PROTEIN-RELATED"/>
    <property type="match status" value="1"/>
</dbReference>
<feature type="domain" description="GH26" evidence="5">
    <location>
        <begin position="49"/>
        <end position="346"/>
    </location>
</feature>
<evidence type="ECO:0000256" key="2">
    <source>
        <dbReference type="ARBA" id="ARBA00022801"/>
    </source>
</evidence>
<dbReference type="InterPro" id="IPR017853">
    <property type="entry name" value="GH"/>
</dbReference>
<reference evidence="7" key="1">
    <citation type="journal article" date="2019" name="Int. J. Syst. Evol. Microbiol.">
        <title>The Global Catalogue of Microorganisms (GCM) 10K type strain sequencing project: providing services to taxonomists for standard genome sequencing and annotation.</title>
        <authorList>
            <consortium name="The Broad Institute Genomics Platform"/>
            <consortium name="The Broad Institute Genome Sequencing Center for Infectious Disease"/>
            <person name="Wu L."/>
            <person name="Ma J."/>
        </authorList>
    </citation>
    <scope>NUCLEOTIDE SEQUENCE [LARGE SCALE GENOMIC DNA]</scope>
    <source>
        <strain evidence="7">CCUG 61484</strain>
    </source>
</reference>
<feature type="active site" description="Proton donor" evidence="4">
    <location>
        <position position="201"/>
    </location>
</feature>
<dbReference type="Proteomes" id="UP001597010">
    <property type="component" value="Unassembled WGS sequence"/>
</dbReference>
<dbReference type="PROSITE" id="PS51764">
    <property type="entry name" value="GH26"/>
    <property type="match status" value="1"/>
</dbReference>
<dbReference type="InterPro" id="IPR022790">
    <property type="entry name" value="GH26_dom"/>
</dbReference>
<evidence type="ECO:0000313" key="7">
    <source>
        <dbReference type="Proteomes" id="UP001597010"/>
    </source>
</evidence>
<dbReference type="GO" id="GO:0016787">
    <property type="term" value="F:hydrolase activity"/>
    <property type="evidence" value="ECO:0007669"/>
    <property type="project" value="UniProtKB-KW"/>
</dbReference>
<feature type="active site" description="Nucleophile" evidence="4">
    <location>
        <position position="298"/>
    </location>
</feature>
<gene>
    <name evidence="6" type="ORF">ACFQZX_08375</name>
</gene>
<organism evidence="6 7">
    <name type="scientific">Mucilaginibacter litoreus</name>
    <dbReference type="NCBI Taxonomy" id="1048221"/>
    <lineage>
        <taxon>Bacteria</taxon>
        <taxon>Pseudomonadati</taxon>
        <taxon>Bacteroidota</taxon>
        <taxon>Sphingobacteriia</taxon>
        <taxon>Sphingobacteriales</taxon>
        <taxon>Sphingobacteriaceae</taxon>
        <taxon>Mucilaginibacter</taxon>
    </lineage>
</organism>